<proteinExistence type="inferred from homology"/>
<keyword evidence="10" id="KW-1185">Reference proteome</keyword>
<comment type="subcellular location">
    <subcellularLocation>
        <location evidence="1">Membrane</location>
        <topology evidence="1">Multi-pass membrane protein</topology>
    </subcellularLocation>
</comment>
<gene>
    <name evidence="9" type="ORF">QTP70_024132</name>
</gene>
<keyword evidence="4 7" id="KW-0812">Transmembrane</keyword>
<comment type="caution">
    <text evidence="9">The sequence shown here is derived from an EMBL/GenBank/DDBJ whole genome shotgun (WGS) entry which is preliminary data.</text>
</comment>
<name>A0AAE0UTZ9_9TELE</name>
<protein>
    <recommendedName>
        <fullName evidence="3">Transmembrane protein 205</fullName>
    </recommendedName>
</protein>
<feature type="transmembrane region" description="Helical" evidence="7">
    <location>
        <begin position="90"/>
        <end position="113"/>
    </location>
</feature>
<feature type="transmembrane region" description="Helical" evidence="7">
    <location>
        <begin position="165"/>
        <end position="186"/>
    </location>
</feature>
<evidence type="ECO:0000313" key="10">
    <source>
        <dbReference type="Proteomes" id="UP001274896"/>
    </source>
</evidence>
<comment type="similarity">
    <text evidence="2">Belongs to the TMEM205 family.</text>
</comment>
<keyword evidence="5 7" id="KW-1133">Transmembrane helix</keyword>
<evidence type="ECO:0000259" key="8">
    <source>
        <dbReference type="Pfam" id="PF13664"/>
    </source>
</evidence>
<evidence type="ECO:0000256" key="7">
    <source>
        <dbReference type="SAM" id="Phobius"/>
    </source>
</evidence>
<dbReference type="GO" id="GO:0016020">
    <property type="term" value="C:membrane"/>
    <property type="evidence" value="ECO:0007669"/>
    <property type="project" value="UniProtKB-SubCell"/>
</dbReference>
<dbReference type="Pfam" id="PF13664">
    <property type="entry name" value="DUF4149"/>
    <property type="match status" value="1"/>
</dbReference>
<evidence type="ECO:0000256" key="6">
    <source>
        <dbReference type="ARBA" id="ARBA00023136"/>
    </source>
</evidence>
<evidence type="ECO:0000256" key="2">
    <source>
        <dbReference type="ARBA" id="ARBA00011001"/>
    </source>
</evidence>
<organism evidence="9 10">
    <name type="scientific">Hemibagrus guttatus</name>
    <dbReference type="NCBI Taxonomy" id="175788"/>
    <lineage>
        <taxon>Eukaryota</taxon>
        <taxon>Metazoa</taxon>
        <taxon>Chordata</taxon>
        <taxon>Craniata</taxon>
        <taxon>Vertebrata</taxon>
        <taxon>Euteleostomi</taxon>
        <taxon>Actinopterygii</taxon>
        <taxon>Neopterygii</taxon>
        <taxon>Teleostei</taxon>
        <taxon>Ostariophysi</taxon>
        <taxon>Siluriformes</taxon>
        <taxon>Bagridae</taxon>
        <taxon>Hemibagrus</taxon>
    </lineage>
</organism>
<dbReference type="InterPro" id="IPR025423">
    <property type="entry name" value="TMEM205-like"/>
</dbReference>
<dbReference type="InterPro" id="IPR042623">
    <property type="entry name" value="TMEM205"/>
</dbReference>
<feature type="transmembrane region" description="Helical" evidence="7">
    <location>
        <begin position="20"/>
        <end position="44"/>
    </location>
</feature>
<dbReference type="PANTHER" id="PTHR46916">
    <property type="entry name" value="TRANSMEMBRANE PROTEIN 205"/>
    <property type="match status" value="1"/>
</dbReference>
<keyword evidence="6 7" id="KW-0472">Membrane</keyword>
<feature type="domain" description="TMEM205-like" evidence="8">
    <location>
        <begin position="20"/>
        <end position="115"/>
    </location>
</feature>
<dbReference type="AlphaFoldDB" id="A0AAE0UTZ9"/>
<dbReference type="EMBL" id="JAUCMX010000016">
    <property type="protein sequence ID" value="KAK3520382.1"/>
    <property type="molecule type" value="Genomic_DNA"/>
</dbReference>
<evidence type="ECO:0000256" key="1">
    <source>
        <dbReference type="ARBA" id="ARBA00004141"/>
    </source>
</evidence>
<accession>A0AAE0UTZ9</accession>
<reference evidence="9" key="1">
    <citation type="submission" date="2023-06" db="EMBL/GenBank/DDBJ databases">
        <title>Male Hemibagrus guttatus genome.</title>
        <authorList>
            <person name="Bian C."/>
        </authorList>
    </citation>
    <scope>NUCLEOTIDE SEQUENCE</scope>
    <source>
        <strain evidence="9">Male_cb2023</strain>
        <tissue evidence="9">Muscle</tissue>
    </source>
</reference>
<feature type="transmembrane region" description="Helical" evidence="7">
    <location>
        <begin position="56"/>
        <end position="78"/>
    </location>
</feature>
<evidence type="ECO:0000256" key="4">
    <source>
        <dbReference type="ARBA" id="ARBA00022692"/>
    </source>
</evidence>
<dbReference type="PANTHER" id="PTHR46916:SF2">
    <property type="entry name" value="TRANSMEMBRANE PROTEIN 205"/>
    <property type="match status" value="1"/>
</dbReference>
<evidence type="ECO:0000313" key="9">
    <source>
        <dbReference type="EMBL" id="KAK3520382.1"/>
    </source>
</evidence>
<feature type="non-terminal residue" evidence="9">
    <location>
        <position position="1"/>
    </location>
</feature>
<evidence type="ECO:0000256" key="5">
    <source>
        <dbReference type="ARBA" id="ARBA00022989"/>
    </source>
</evidence>
<sequence length="191" mass="22044">KFRMATEEELTDVVKVLHLLVMAFTWGMQVWMSFIAGFVMFFKVTLHMFGLVQTKLIPVYFYCLLGGNIISLAIYAVYHPRELLNWHETTQMALFVMAVIIAGLNVQWFTPAVTEHFLVIRKIEQEHGLGGEVGFSANREPYIKLREQDPKYKVHRKSFYRYHGLSVLSNFVGFACITVNLIYLALNLSSI</sequence>
<dbReference type="Proteomes" id="UP001274896">
    <property type="component" value="Unassembled WGS sequence"/>
</dbReference>
<evidence type="ECO:0000256" key="3">
    <source>
        <dbReference type="ARBA" id="ARBA00015041"/>
    </source>
</evidence>